<evidence type="ECO:0000313" key="1">
    <source>
        <dbReference type="EMBL" id="MRX44399.1"/>
    </source>
</evidence>
<sequence length="312" mass="32499">MTPTTQSPPSALLATIEHDPWSAPQRSALAFPDGAPARVEIPSVEGPECLDAVLEEAERLDVPVTRVSQGSGVGMLTDREIRRMVETAAAVGVEVSLFARPGAGWDASAMALASAGGAVSPAARGPEQLAAAVGQIRRAAELGVRSVLVADLGVLAVFHELKVQGLLPADMQAKTSVMLPIANPAAALVAERLGASTINVPTDLTLNQIARLRQATSLPLDVYVEAPDNIGGFVRHHEIADLVMAAAPMYVKFGLRNSPDVYPSGSHLEATTVALARSRVRRARLGLDEVRRSGAAIEFSAPGAAGLAIPVR</sequence>
<name>A0A6L5R310_9MICO</name>
<accession>A0A6L5R310</accession>
<dbReference type="AlphaFoldDB" id="A0A6L5R310"/>
<dbReference type="InterPro" id="IPR001539">
    <property type="entry name" value="Peptidase_U32"/>
</dbReference>
<comment type="caution">
    <text evidence="1">The sequence shown here is derived from an EMBL/GenBank/DDBJ whole genome shotgun (WGS) entry which is preliminary data.</text>
</comment>
<evidence type="ECO:0008006" key="3">
    <source>
        <dbReference type="Google" id="ProtNLM"/>
    </source>
</evidence>
<dbReference type="EMBL" id="WKJD01000016">
    <property type="protein sequence ID" value="MRX44399.1"/>
    <property type="molecule type" value="Genomic_DNA"/>
</dbReference>
<gene>
    <name evidence="1" type="ORF">GJR97_11760</name>
</gene>
<dbReference type="Proteomes" id="UP000476511">
    <property type="component" value="Unassembled WGS sequence"/>
</dbReference>
<protein>
    <recommendedName>
        <fullName evidence="3">U32 family peptidase</fullName>
    </recommendedName>
</protein>
<evidence type="ECO:0000313" key="2">
    <source>
        <dbReference type="Proteomes" id="UP000476511"/>
    </source>
</evidence>
<reference evidence="1 2" key="1">
    <citation type="submission" date="2019-11" db="EMBL/GenBank/DDBJ databases">
        <title>Agromyces kandeliae sp. nov., isolated from mangrove soil.</title>
        <authorList>
            <person name="Wang R."/>
        </authorList>
    </citation>
    <scope>NUCLEOTIDE SEQUENCE [LARGE SCALE GENOMIC DNA]</scope>
    <source>
        <strain evidence="1 2">Q22</strain>
    </source>
</reference>
<organism evidence="1 2">
    <name type="scientific">Agromyces kandeliae</name>
    <dbReference type="NCBI Taxonomy" id="2666141"/>
    <lineage>
        <taxon>Bacteria</taxon>
        <taxon>Bacillati</taxon>
        <taxon>Actinomycetota</taxon>
        <taxon>Actinomycetes</taxon>
        <taxon>Micrococcales</taxon>
        <taxon>Microbacteriaceae</taxon>
        <taxon>Agromyces</taxon>
    </lineage>
</organism>
<dbReference type="RefSeq" id="WP_154346611.1">
    <property type="nucleotide sequence ID" value="NZ_WKJD01000016.1"/>
</dbReference>
<proteinExistence type="predicted"/>
<dbReference type="Pfam" id="PF01136">
    <property type="entry name" value="Peptidase_U32"/>
    <property type="match status" value="1"/>
</dbReference>
<keyword evidence="2" id="KW-1185">Reference proteome</keyword>